<evidence type="ECO:0000259" key="5">
    <source>
        <dbReference type="SMART" id="SM00704"/>
    </source>
</evidence>
<keyword evidence="7" id="KW-1185">Reference proteome</keyword>
<evidence type="ECO:0000256" key="3">
    <source>
        <dbReference type="ARBA" id="ARBA00023004"/>
    </source>
</evidence>
<sequence length="68" mass="7534">MAEHTTENRAGHLRTTVHLEYGEVVALCRCFKSKQFPFCDGTHKTLDSEVGPVVVHAPKEPQADEGNN</sequence>
<keyword evidence="1" id="KW-0001">2Fe-2S</keyword>
<dbReference type="Pfam" id="PF09360">
    <property type="entry name" value="zf-CDGSH"/>
    <property type="match status" value="1"/>
</dbReference>
<dbReference type="Gene3D" id="3.40.5.90">
    <property type="entry name" value="CDGSH iron-sulfur domain, mitoNEET-type"/>
    <property type="match status" value="1"/>
</dbReference>
<feature type="domain" description="Iron-binding zinc finger CDGSH type" evidence="5">
    <location>
        <begin position="12"/>
        <end position="49"/>
    </location>
</feature>
<keyword evidence="3" id="KW-0408">Iron</keyword>
<proteinExistence type="predicted"/>
<accession>A0ABU3NJ32</accession>
<gene>
    <name evidence="6" type="ORF">QYE77_01150</name>
</gene>
<organism evidence="6 7">
    <name type="scientific">Thermanaerothrix solaris</name>
    <dbReference type="NCBI Taxonomy" id="3058434"/>
    <lineage>
        <taxon>Bacteria</taxon>
        <taxon>Bacillati</taxon>
        <taxon>Chloroflexota</taxon>
        <taxon>Anaerolineae</taxon>
        <taxon>Anaerolineales</taxon>
        <taxon>Anaerolineaceae</taxon>
        <taxon>Thermanaerothrix</taxon>
    </lineage>
</organism>
<comment type="caution">
    <text evidence="6">The sequence shown here is derived from an EMBL/GenBank/DDBJ whole genome shotgun (WGS) entry which is preliminary data.</text>
</comment>
<evidence type="ECO:0000313" key="7">
    <source>
        <dbReference type="Proteomes" id="UP001254165"/>
    </source>
</evidence>
<dbReference type="InterPro" id="IPR042216">
    <property type="entry name" value="MitoNEET_CISD"/>
</dbReference>
<keyword evidence="2" id="KW-0479">Metal-binding</keyword>
<evidence type="ECO:0000256" key="1">
    <source>
        <dbReference type="ARBA" id="ARBA00022714"/>
    </source>
</evidence>
<dbReference type="EMBL" id="JAUHMF010000001">
    <property type="protein sequence ID" value="MDT8896858.1"/>
    <property type="molecule type" value="Genomic_DNA"/>
</dbReference>
<dbReference type="RefSeq" id="WP_315623449.1">
    <property type="nucleotide sequence ID" value="NZ_JAUHMF010000001.1"/>
</dbReference>
<protein>
    <submittedName>
        <fullName evidence="6">CDGSH iron-sulfur domain-containing protein</fullName>
    </submittedName>
</protein>
<keyword evidence="4" id="KW-0411">Iron-sulfur</keyword>
<reference evidence="6 7" key="1">
    <citation type="submission" date="2023-07" db="EMBL/GenBank/DDBJ databases">
        <title>Novel species of Thermanaerothrix with wide hydrolytic capabilities.</title>
        <authorList>
            <person name="Zayulina K.S."/>
            <person name="Podosokorskaya O.A."/>
            <person name="Elcheninov A.G."/>
        </authorList>
    </citation>
    <scope>NUCLEOTIDE SEQUENCE [LARGE SCALE GENOMIC DNA]</scope>
    <source>
        <strain evidence="6 7">4228-RoL</strain>
    </source>
</reference>
<name>A0ABU3NJ32_9CHLR</name>
<evidence type="ECO:0000313" key="6">
    <source>
        <dbReference type="EMBL" id="MDT8896858.1"/>
    </source>
</evidence>
<evidence type="ECO:0000256" key="2">
    <source>
        <dbReference type="ARBA" id="ARBA00022723"/>
    </source>
</evidence>
<dbReference type="SMART" id="SM00704">
    <property type="entry name" value="ZnF_CDGSH"/>
    <property type="match status" value="1"/>
</dbReference>
<dbReference type="Proteomes" id="UP001254165">
    <property type="component" value="Unassembled WGS sequence"/>
</dbReference>
<evidence type="ECO:0000256" key="4">
    <source>
        <dbReference type="ARBA" id="ARBA00023014"/>
    </source>
</evidence>
<dbReference type="InterPro" id="IPR018967">
    <property type="entry name" value="FeS-contain_CDGSH-typ"/>
</dbReference>